<feature type="coiled-coil region" evidence="1">
    <location>
        <begin position="40"/>
        <end position="67"/>
    </location>
</feature>
<feature type="compositionally biased region" description="Basic and acidic residues" evidence="2">
    <location>
        <begin position="151"/>
        <end position="161"/>
    </location>
</feature>
<keyword evidence="4" id="KW-1185">Reference proteome</keyword>
<feature type="region of interest" description="Disordered" evidence="2">
    <location>
        <begin position="134"/>
        <end position="171"/>
    </location>
</feature>
<protein>
    <submittedName>
        <fullName evidence="3">Uncharacterized protein</fullName>
    </submittedName>
</protein>
<evidence type="ECO:0000256" key="1">
    <source>
        <dbReference type="SAM" id="Coils"/>
    </source>
</evidence>
<dbReference type="Proteomes" id="UP001589733">
    <property type="component" value="Unassembled WGS sequence"/>
</dbReference>
<evidence type="ECO:0000313" key="4">
    <source>
        <dbReference type="Proteomes" id="UP001589733"/>
    </source>
</evidence>
<sequence>MIPMTDVLNQAKQTETNNNARRWLDASGTAQAVKTAVKGQAQLMIMLKEQREEIKALRQDVARLASRRSRGRFPWSLLLLSGGAYALYRLNPSIQSRIDNLLAQANSGIKGDGARAGQATDKAADDLERADLKSENLYSVGGEGQWTGEKSTGEGEDRLDGSRINTPAPGL</sequence>
<gene>
    <name evidence="3" type="ORF">ACFFLM_23660</name>
</gene>
<accession>A0ABV6B5D0</accession>
<name>A0ABV6B5D0_9DEIO</name>
<reference evidence="3 4" key="1">
    <citation type="submission" date="2024-09" db="EMBL/GenBank/DDBJ databases">
        <authorList>
            <person name="Sun Q."/>
            <person name="Mori K."/>
        </authorList>
    </citation>
    <scope>NUCLEOTIDE SEQUENCE [LARGE SCALE GENOMIC DNA]</scope>
    <source>
        <strain evidence="3 4">JCM 13503</strain>
    </source>
</reference>
<proteinExistence type="predicted"/>
<evidence type="ECO:0000313" key="3">
    <source>
        <dbReference type="EMBL" id="MFB9994951.1"/>
    </source>
</evidence>
<comment type="caution">
    <text evidence="3">The sequence shown here is derived from an EMBL/GenBank/DDBJ whole genome shotgun (WGS) entry which is preliminary data.</text>
</comment>
<dbReference type="RefSeq" id="WP_380016408.1">
    <property type="nucleotide sequence ID" value="NZ_JBHLYR010000073.1"/>
</dbReference>
<keyword evidence="1" id="KW-0175">Coiled coil</keyword>
<organism evidence="3 4">
    <name type="scientific">Deinococcus oregonensis</name>
    <dbReference type="NCBI Taxonomy" id="1805970"/>
    <lineage>
        <taxon>Bacteria</taxon>
        <taxon>Thermotogati</taxon>
        <taxon>Deinococcota</taxon>
        <taxon>Deinococci</taxon>
        <taxon>Deinococcales</taxon>
        <taxon>Deinococcaceae</taxon>
        <taxon>Deinococcus</taxon>
    </lineage>
</organism>
<evidence type="ECO:0000256" key="2">
    <source>
        <dbReference type="SAM" id="MobiDB-lite"/>
    </source>
</evidence>
<dbReference type="EMBL" id="JBHLYR010000073">
    <property type="protein sequence ID" value="MFB9994951.1"/>
    <property type="molecule type" value="Genomic_DNA"/>
</dbReference>